<evidence type="ECO:0000256" key="6">
    <source>
        <dbReference type="ARBA" id="ARBA00023136"/>
    </source>
</evidence>
<keyword evidence="10" id="KW-1185">Reference proteome</keyword>
<comment type="similarity">
    <text evidence="2 7">Belongs to the DedA family.</text>
</comment>
<keyword evidence="5 7" id="KW-1133">Transmembrane helix</keyword>
<name>A0A3L7AD18_9MICO</name>
<feature type="transmembrane region" description="Helical" evidence="7">
    <location>
        <begin position="12"/>
        <end position="32"/>
    </location>
</feature>
<accession>A0A3L7AD18</accession>
<evidence type="ECO:0000256" key="1">
    <source>
        <dbReference type="ARBA" id="ARBA00004651"/>
    </source>
</evidence>
<dbReference type="Pfam" id="PF09335">
    <property type="entry name" value="VTT_dom"/>
    <property type="match status" value="1"/>
</dbReference>
<evidence type="ECO:0000256" key="5">
    <source>
        <dbReference type="ARBA" id="ARBA00022989"/>
    </source>
</evidence>
<protein>
    <submittedName>
        <fullName evidence="9">DedA family protein</fullName>
    </submittedName>
</protein>
<feature type="transmembrane region" description="Helical" evidence="7">
    <location>
        <begin position="56"/>
        <end position="77"/>
    </location>
</feature>
<evidence type="ECO:0000259" key="8">
    <source>
        <dbReference type="Pfam" id="PF09335"/>
    </source>
</evidence>
<proteinExistence type="inferred from homology"/>
<organism evidence="9 10">
    <name type="scientific">Mycetocola tolaasinivorans</name>
    <dbReference type="NCBI Taxonomy" id="76635"/>
    <lineage>
        <taxon>Bacteria</taxon>
        <taxon>Bacillati</taxon>
        <taxon>Actinomycetota</taxon>
        <taxon>Actinomycetes</taxon>
        <taxon>Micrococcales</taxon>
        <taxon>Microbacteriaceae</taxon>
        <taxon>Mycetocola</taxon>
    </lineage>
</organism>
<feature type="domain" description="VTT" evidence="8">
    <location>
        <begin position="35"/>
        <end position="159"/>
    </location>
</feature>
<dbReference type="OrthoDB" id="162303at2"/>
<dbReference type="EMBL" id="RCUX01000001">
    <property type="protein sequence ID" value="RLP77874.1"/>
    <property type="molecule type" value="Genomic_DNA"/>
</dbReference>
<dbReference type="PANTHER" id="PTHR30353:SF0">
    <property type="entry name" value="TRANSMEMBRANE PROTEIN"/>
    <property type="match status" value="1"/>
</dbReference>
<reference evidence="9 10" key="1">
    <citation type="submission" date="2018-10" db="EMBL/GenBank/DDBJ databases">
        <authorList>
            <person name="Li J."/>
        </authorList>
    </citation>
    <scope>NUCLEOTIDE SEQUENCE [LARGE SCALE GENOMIC DNA]</scope>
    <source>
        <strain evidence="9 10">IF 016277</strain>
    </source>
</reference>
<dbReference type="AlphaFoldDB" id="A0A3L7AD18"/>
<feature type="transmembrane region" description="Helical" evidence="7">
    <location>
        <begin position="171"/>
        <end position="191"/>
    </location>
</feature>
<keyword evidence="6 7" id="KW-0472">Membrane</keyword>
<evidence type="ECO:0000256" key="2">
    <source>
        <dbReference type="ARBA" id="ARBA00010792"/>
    </source>
</evidence>
<comment type="caution">
    <text evidence="9">The sequence shown here is derived from an EMBL/GenBank/DDBJ whole genome shotgun (WGS) entry which is preliminary data.</text>
</comment>
<comment type="subcellular location">
    <subcellularLocation>
        <location evidence="1 7">Cell membrane</location>
        <topology evidence="1 7">Multi-pass membrane protein</topology>
    </subcellularLocation>
</comment>
<keyword evidence="4 7" id="KW-0812">Transmembrane</keyword>
<feature type="transmembrane region" description="Helical" evidence="7">
    <location>
        <begin position="143"/>
        <end position="165"/>
    </location>
</feature>
<gene>
    <name evidence="9" type="ORF">D9V32_00630</name>
</gene>
<keyword evidence="3 7" id="KW-1003">Cell membrane</keyword>
<dbReference type="PANTHER" id="PTHR30353">
    <property type="entry name" value="INNER MEMBRANE PROTEIN DEDA-RELATED"/>
    <property type="match status" value="1"/>
</dbReference>
<dbReference type="GO" id="GO:0005886">
    <property type="term" value="C:plasma membrane"/>
    <property type="evidence" value="ECO:0007669"/>
    <property type="project" value="UniProtKB-SubCell"/>
</dbReference>
<evidence type="ECO:0000256" key="4">
    <source>
        <dbReference type="ARBA" id="ARBA00022692"/>
    </source>
</evidence>
<dbReference type="InterPro" id="IPR032818">
    <property type="entry name" value="DedA-like"/>
</dbReference>
<dbReference type="RefSeq" id="WP_121646967.1">
    <property type="nucleotide sequence ID" value="NZ_RCUX01000001.1"/>
</dbReference>
<dbReference type="Proteomes" id="UP000272503">
    <property type="component" value="Unassembled WGS sequence"/>
</dbReference>
<sequence length="243" mass="26163">MFDALNDAIMTAVGSPWITLIIPVVVFIDAFFPPIPSETVVVAAAALGFSMGTPNAWVLILLAALGAIAGDNLTYWIGRRVDLTRFRWMRAERSVTALEWARRGLEKRTGVLILTGRYIPVGRVAVNLTAGATGLPRRRFVPLSILAGVTWALYTVGIGVWAGAWFRETPLLGAVIAVVVAIVVGFVIDRISTARAAARERAIGTTGTTGTARTPHATARHDAARIPPVRATMREDHARTPFN</sequence>
<dbReference type="InterPro" id="IPR032816">
    <property type="entry name" value="VTT_dom"/>
</dbReference>
<evidence type="ECO:0000256" key="3">
    <source>
        <dbReference type="ARBA" id="ARBA00022475"/>
    </source>
</evidence>
<evidence type="ECO:0000313" key="9">
    <source>
        <dbReference type="EMBL" id="RLP77874.1"/>
    </source>
</evidence>
<evidence type="ECO:0000313" key="10">
    <source>
        <dbReference type="Proteomes" id="UP000272503"/>
    </source>
</evidence>
<evidence type="ECO:0000256" key="7">
    <source>
        <dbReference type="RuleBase" id="RU367016"/>
    </source>
</evidence>